<protein>
    <submittedName>
        <fullName evidence="1">Uncharacterized protein</fullName>
    </submittedName>
</protein>
<reference evidence="1 2" key="1">
    <citation type="submission" date="2024-06" db="EMBL/GenBank/DDBJ databases">
        <title>Lysinibacillus zambalefons sp. nov., a Novel Firmicute Isolated from the Poon Bato Zambales Hyperalkaline Spring.</title>
        <authorList>
            <person name="Aja J.A."/>
            <person name="Lazaro J.E.H."/>
            <person name="Llorin L.D."/>
            <person name="Lim K.R."/>
            <person name="Teodosio J."/>
            <person name="Dalisay D.S."/>
        </authorList>
    </citation>
    <scope>NUCLEOTIDE SEQUENCE [LARGE SCALE GENOMIC DNA]</scope>
    <source>
        <strain evidence="1 2">M3</strain>
    </source>
</reference>
<proteinExistence type="predicted"/>
<dbReference type="RefSeq" id="WP_349659843.1">
    <property type="nucleotide sequence ID" value="NZ_JBEGDG010000007.1"/>
</dbReference>
<evidence type="ECO:0000313" key="2">
    <source>
        <dbReference type="Proteomes" id="UP001478862"/>
    </source>
</evidence>
<gene>
    <name evidence="1" type="ORF">ABNX05_11350</name>
</gene>
<comment type="caution">
    <text evidence="1">The sequence shown here is derived from an EMBL/GenBank/DDBJ whole genome shotgun (WGS) entry which is preliminary data.</text>
</comment>
<name>A0ABV1MUD1_9BACI</name>
<sequence length="70" mass="8279">MRSIEETIILVKESISELNLKLELLKVEMTEVISENDLENIKHVSKEIYEVSEELLKDIEHLEELELIRD</sequence>
<dbReference type="Proteomes" id="UP001478862">
    <property type="component" value="Unassembled WGS sequence"/>
</dbReference>
<organism evidence="1 2">
    <name type="scientific">Lysinibacillus zambalensis</name>
    <dbReference type="NCBI Taxonomy" id="3160866"/>
    <lineage>
        <taxon>Bacteria</taxon>
        <taxon>Bacillati</taxon>
        <taxon>Bacillota</taxon>
        <taxon>Bacilli</taxon>
        <taxon>Bacillales</taxon>
        <taxon>Bacillaceae</taxon>
        <taxon>Lysinibacillus</taxon>
    </lineage>
</organism>
<evidence type="ECO:0000313" key="1">
    <source>
        <dbReference type="EMBL" id="MEQ6355214.1"/>
    </source>
</evidence>
<keyword evidence="2" id="KW-1185">Reference proteome</keyword>
<accession>A0ABV1MUD1</accession>
<dbReference type="EMBL" id="JBEGDG010000007">
    <property type="protein sequence ID" value="MEQ6355214.1"/>
    <property type="molecule type" value="Genomic_DNA"/>
</dbReference>